<evidence type="ECO:0000313" key="8">
    <source>
        <dbReference type="Proteomes" id="UP001347796"/>
    </source>
</evidence>
<keyword evidence="8" id="KW-1185">Reference proteome</keyword>
<dbReference type="PANTHER" id="PTHR11474:SF126">
    <property type="entry name" value="TYROSINASE-LIKE PROTEIN TYR-1-RELATED"/>
    <property type="match status" value="1"/>
</dbReference>
<evidence type="ECO:0000259" key="5">
    <source>
        <dbReference type="PROSITE" id="PS00497"/>
    </source>
</evidence>
<feature type="compositionally biased region" description="Basic and acidic residues" evidence="3">
    <location>
        <begin position="609"/>
        <end position="623"/>
    </location>
</feature>
<evidence type="ECO:0000256" key="4">
    <source>
        <dbReference type="SAM" id="SignalP"/>
    </source>
</evidence>
<dbReference type="SUPFAM" id="SSF48056">
    <property type="entry name" value="Di-copper centre-containing domain"/>
    <property type="match status" value="1"/>
</dbReference>
<evidence type="ECO:0000313" key="7">
    <source>
        <dbReference type="EMBL" id="KAK6172326.1"/>
    </source>
</evidence>
<evidence type="ECO:0000256" key="3">
    <source>
        <dbReference type="SAM" id="MobiDB-lite"/>
    </source>
</evidence>
<feature type="chain" id="PRO_5042964365" description="Tyrosinase copper-binding domain-containing protein" evidence="4">
    <location>
        <begin position="20"/>
        <end position="829"/>
    </location>
</feature>
<feature type="signal peptide" evidence="4">
    <location>
        <begin position="1"/>
        <end position="19"/>
    </location>
</feature>
<evidence type="ECO:0000256" key="2">
    <source>
        <dbReference type="ARBA" id="ARBA00023008"/>
    </source>
</evidence>
<protein>
    <recommendedName>
        <fullName evidence="5 6">Tyrosinase copper-binding domain-containing protein</fullName>
    </recommendedName>
</protein>
<proteinExistence type="predicted"/>
<organism evidence="7 8">
    <name type="scientific">Patella caerulea</name>
    <name type="common">Rayed Mediterranean limpet</name>
    <dbReference type="NCBI Taxonomy" id="87958"/>
    <lineage>
        <taxon>Eukaryota</taxon>
        <taxon>Metazoa</taxon>
        <taxon>Spiralia</taxon>
        <taxon>Lophotrochozoa</taxon>
        <taxon>Mollusca</taxon>
        <taxon>Gastropoda</taxon>
        <taxon>Patellogastropoda</taxon>
        <taxon>Patelloidea</taxon>
        <taxon>Patellidae</taxon>
        <taxon>Patella</taxon>
    </lineage>
</organism>
<dbReference type="InterPro" id="IPR002227">
    <property type="entry name" value="Tyrosinase_Cu-bd"/>
</dbReference>
<dbReference type="PROSITE" id="PS00498">
    <property type="entry name" value="TYROSINASE_2"/>
    <property type="match status" value="1"/>
</dbReference>
<evidence type="ECO:0000259" key="6">
    <source>
        <dbReference type="PROSITE" id="PS00498"/>
    </source>
</evidence>
<dbReference type="PANTHER" id="PTHR11474">
    <property type="entry name" value="TYROSINASE FAMILY MEMBER"/>
    <property type="match status" value="1"/>
</dbReference>
<gene>
    <name evidence="7" type="ORF">SNE40_016009</name>
</gene>
<comment type="caution">
    <text evidence="7">The sequence shown here is derived from an EMBL/GenBank/DDBJ whole genome shotgun (WGS) entry which is preliminary data.</text>
</comment>
<accession>A0AAN8JA38</accession>
<dbReference type="EMBL" id="JAZGQO010000011">
    <property type="protein sequence ID" value="KAK6172326.1"/>
    <property type="molecule type" value="Genomic_DNA"/>
</dbReference>
<evidence type="ECO:0000256" key="1">
    <source>
        <dbReference type="ARBA" id="ARBA00022723"/>
    </source>
</evidence>
<dbReference type="Gene3D" id="1.10.1280.10">
    <property type="entry name" value="Di-copper center containing domain from catechol oxidase"/>
    <property type="match status" value="1"/>
</dbReference>
<keyword evidence="1" id="KW-0479">Metal-binding</keyword>
<dbReference type="Pfam" id="PF00264">
    <property type="entry name" value="Tyrosinase"/>
    <property type="match status" value="1"/>
</dbReference>
<reference evidence="7 8" key="1">
    <citation type="submission" date="2024-01" db="EMBL/GenBank/DDBJ databases">
        <title>The genome of the rayed Mediterranean limpet Patella caerulea (Linnaeus, 1758).</title>
        <authorList>
            <person name="Anh-Thu Weber A."/>
            <person name="Halstead-Nussloch G."/>
        </authorList>
    </citation>
    <scope>NUCLEOTIDE SEQUENCE [LARGE SCALE GENOMIC DNA]</scope>
    <source>
        <strain evidence="7">AATW-2023a</strain>
        <tissue evidence="7">Whole specimen</tissue>
    </source>
</reference>
<feature type="domain" description="Tyrosinase copper-binding" evidence="5">
    <location>
        <begin position="144"/>
        <end position="161"/>
    </location>
</feature>
<dbReference type="GO" id="GO:0046872">
    <property type="term" value="F:metal ion binding"/>
    <property type="evidence" value="ECO:0007669"/>
    <property type="project" value="UniProtKB-KW"/>
</dbReference>
<dbReference type="InterPro" id="IPR008922">
    <property type="entry name" value="Di-copper_centre_dom_sf"/>
</dbReference>
<dbReference type="Proteomes" id="UP001347796">
    <property type="component" value="Unassembled WGS sequence"/>
</dbReference>
<sequence>MDATKWTALLVIIIPYVLAKISNIPTSQIYETCMKSFSHLGTTDEQKDFACTVSEKWEMNSQVTKDRLSDVEIQFLKKLENFNALDARLRFPCERKEYRLLSDKERKRYHDTVNLLKNTRLSNGISQYDLFVKVHTAKFAPGAHGGAGFLPWHREFLKRYELALRSFDPSVCLPYWDNTLDKPLQNPQDSIIWSSEFLGNGNGFVTSGPFAYWKTPITGGTLDRNVETSSFNLMSTTFIERILDRPTLANISCKTNCDFEAAHSGVHLFVGGKMSSLVSSPEDPVFFMHHAFLDCIWDEFRGNQRVDPLYDYPANNFGNSFNGPTAQMAPFPDLKNIDGIADYSKYYRCAPRPKCSASNQNTNYKYVQCKESTMVSVTITPQAESCPATEIEHPQNSYCIDGKCDTDMWSYIPVSVVYVRSPRDANILHSNPVHNNQPQFNMDVYSGNIFATSNSSTHTTCADGGPCCTNNRGIYLHGLGLNYQGSYKEFVFIDPRMPISSVEACVGIPNPQKHGDVKVRLRASDSCGRVCKPFCGQYDPSNLLQPASYKPCNGDILVDSQSPRMFSNSFREAVNAQWNLFNIDDTSRLPLRQQKYDFVTFYCNHENSDKHPTTTESHIHHNPDYLTPRPPIAEPEIPIIVEPEFPYIVEPEFPVISEPEFPVIVQPEFPVIVEPEFPPIVKPEPPIVKPEPPIVKPEPPIVKPEPPIVKPEPPIVKPEPPIPEPEVYIAVTPKRVMPTPKPQIPNIYNPDSIFNFPSLLMPFVPSSVKNKYYNERKTPVTPKPNLNSIFASDGYYPRRNSRYYNQYSSISGRNPKSSFWSYNMPNYFG</sequence>
<dbReference type="InterPro" id="IPR050316">
    <property type="entry name" value="Tyrosinase/Hemocyanin"/>
</dbReference>
<dbReference type="PROSITE" id="PS00497">
    <property type="entry name" value="TYROSINASE_1"/>
    <property type="match status" value="1"/>
</dbReference>
<name>A0AAN8JA38_PATCE</name>
<dbReference type="GO" id="GO:0016491">
    <property type="term" value="F:oxidoreductase activity"/>
    <property type="evidence" value="ECO:0007669"/>
    <property type="project" value="InterPro"/>
</dbReference>
<keyword evidence="2" id="KW-0186">Copper</keyword>
<dbReference type="PRINTS" id="PR00092">
    <property type="entry name" value="TYROSINASE"/>
</dbReference>
<feature type="region of interest" description="Disordered" evidence="3">
    <location>
        <begin position="609"/>
        <end position="628"/>
    </location>
</feature>
<dbReference type="AlphaFoldDB" id="A0AAN8JA38"/>
<keyword evidence="4" id="KW-0732">Signal</keyword>
<feature type="domain" description="Tyrosinase copper-binding" evidence="6">
    <location>
        <begin position="283"/>
        <end position="294"/>
    </location>
</feature>